<evidence type="ECO:0000259" key="6">
    <source>
        <dbReference type="Pfam" id="PF13515"/>
    </source>
</evidence>
<dbReference type="Pfam" id="PF13515">
    <property type="entry name" value="FUSC_2"/>
    <property type="match status" value="1"/>
</dbReference>
<evidence type="ECO:0000256" key="1">
    <source>
        <dbReference type="ARBA" id="ARBA00004141"/>
    </source>
</evidence>
<dbReference type="PANTHER" id="PTHR31086">
    <property type="entry name" value="ALUMINUM-ACTIVATED MALATE TRANSPORTER 10"/>
    <property type="match status" value="1"/>
</dbReference>
<evidence type="ECO:0000313" key="8">
    <source>
        <dbReference type="Proteomes" id="UP000591131"/>
    </source>
</evidence>
<feature type="transmembrane region" description="Helical" evidence="5">
    <location>
        <begin position="431"/>
        <end position="450"/>
    </location>
</feature>
<comment type="subcellular location">
    <subcellularLocation>
        <location evidence="1">Membrane</location>
        <topology evidence="1">Multi-pass membrane protein</topology>
    </subcellularLocation>
</comment>
<evidence type="ECO:0000256" key="5">
    <source>
        <dbReference type="SAM" id="Phobius"/>
    </source>
</evidence>
<dbReference type="Proteomes" id="UP000591131">
    <property type="component" value="Unassembled WGS sequence"/>
</dbReference>
<feature type="transmembrane region" description="Helical" evidence="5">
    <location>
        <begin position="404"/>
        <end position="425"/>
    </location>
</feature>
<organism evidence="7 8">
    <name type="scientific">Perkinsus chesapeaki</name>
    <name type="common">Clam parasite</name>
    <name type="synonym">Perkinsus andrewsi</name>
    <dbReference type="NCBI Taxonomy" id="330153"/>
    <lineage>
        <taxon>Eukaryota</taxon>
        <taxon>Sar</taxon>
        <taxon>Alveolata</taxon>
        <taxon>Perkinsozoa</taxon>
        <taxon>Perkinsea</taxon>
        <taxon>Perkinsida</taxon>
        <taxon>Perkinsidae</taxon>
        <taxon>Perkinsus</taxon>
    </lineage>
</organism>
<reference evidence="7 8" key="1">
    <citation type="submission" date="2020-04" db="EMBL/GenBank/DDBJ databases">
        <title>Perkinsus chesapeaki whole genome sequence.</title>
        <authorList>
            <person name="Bogema D.R."/>
        </authorList>
    </citation>
    <scope>NUCLEOTIDE SEQUENCE [LARGE SCALE GENOMIC DNA]</scope>
    <source>
        <strain evidence="7">ATCC PRA-425</strain>
    </source>
</reference>
<feature type="transmembrane region" description="Helical" evidence="5">
    <location>
        <begin position="131"/>
        <end position="149"/>
    </location>
</feature>
<accession>A0A7J6MQE1</accession>
<feature type="transmembrane region" description="Helical" evidence="5">
    <location>
        <begin position="155"/>
        <end position="180"/>
    </location>
</feature>
<feature type="transmembrane region" description="Helical" evidence="5">
    <location>
        <begin position="72"/>
        <end position="94"/>
    </location>
</feature>
<feature type="transmembrane region" description="Helical" evidence="5">
    <location>
        <begin position="100"/>
        <end position="119"/>
    </location>
</feature>
<keyword evidence="2 5" id="KW-0812">Transmembrane</keyword>
<sequence>MGNKQPPEDVPRFTRFSLLNALYAGCMAGLMTGPMFIPTFTQLFDSRIMALGTIWAVRCSSLDFQSACSASWTAVFGSLVAAAVIAVVIPFATAICGGSINLYVCSIVMMPFCFAASLAASSTKCKLAQLYDYKTTLTVAYLVIFFGTSPLDVSVVSVILVGAWSTLIPLLITSLLNLFGALPRSALPPMTVFERSAASYLETGIMFILEGELHQDELERKRDKLSEARKTLLRSTTSPDLKFCIFRMSSLLYTLRRSSRFTPLNKAAVEYLWVHVEREIFEMVSTMVVILRHEGDQADLARLRAGISVVSDKIRHTIIDYTRGVAKGQFDRLPVDELIRMEHVMLCITRLAKVVTDYCDIKSSITVSGFSIKKYLPVPPLAWHLRAWLKEPMYPLHSTWFERFWFPARLTLSITVATLGVLGAAEEYPVLLVEGFWALMPVISCFLPTVGSTLSTAVRRFLGVMVGGGLAMIAVSVHPLNVAAFIIDVFLVAAVTRFLVVSSRIGYAAMQMFITFIVVGVVSGIDPDLSTGTRVLMAAERMLYTLIGVAATIVLSMLTIPAFICRQLAHKTADELRTSAAVLIHGISTLVECDDDESPGGSTGISEDSVVSTGTAIFEKDTARAAALDGAREESTLLHLVGVNASRCGINSSNILLAQKQVMRVSRCAMSACISLDRCRHLIGVTARKQLLNPARESLDGVACAMLKSSLELETMLRKHGDAARAINTTEELVEATANAFRHFERLHERLLFSKTWAVDGDVMDSTKLVEALSSGGGVGLHEALYAIIAFVGEWLGVVNTLLGCGLSVSLLRGSETEMKVLKVPTPIVRGRARAKSEQLETSIHDM</sequence>
<feature type="transmembrane region" description="Helical" evidence="5">
    <location>
        <begin position="20"/>
        <end position="40"/>
    </location>
</feature>
<dbReference type="AlphaFoldDB" id="A0A7J6MQE1"/>
<protein>
    <recommendedName>
        <fullName evidence="6">Integral membrane bound transporter domain-containing protein</fullName>
    </recommendedName>
</protein>
<evidence type="ECO:0000313" key="7">
    <source>
        <dbReference type="EMBL" id="KAF4673547.1"/>
    </source>
</evidence>
<comment type="caution">
    <text evidence="7">The sequence shown here is derived from an EMBL/GenBank/DDBJ whole genome shotgun (WGS) entry which is preliminary data.</text>
</comment>
<dbReference type="InterPro" id="IPR049453">
    <property type="entry name" value="Memb_transporter_dom"/>
</dbReference>
<keyword evidence="4 5" id="KW-0472">Membrane</keyword>
<evidence type="ECO:0000256" key="4">
    <source>
        <dbReference type="ARBA" id="ARBA00023136"/>
    </source>
</evidence>
<feature type="transmembrane region" description="Helical" evidence="5">
    <location>
        <begin position="507"/>
        <end position="525"/>
    </location>
</feature>
<proteinExistence type="predicted"/>
<name>A0A7J6MQE1_PERCH</name>
<keyword evidence="8" id="KW-1185">Reference proteome</keyword>
<feature type="transmembrane region" description="Helical" evidence="5">
    <location>
        <begin position="545"/>
        <end position="564"/>
    </location>
</feature>
<keyword evidence="3 5" id="KW-1133">Transmembrane helix</keyword>
<evidence type="ECO:0000256" key="3">
    <source>
        <dbReference type="ARBA" id="ARBA00022989"/>
    </source>
</evidence>
<dbReference type="EMBL" id="JAAPAO010000081">
    <property type="protein sequence ID" value="KAF4673547.1"/>
    <property type="molecule type" value="Genomic_DNA"/>
</dbReference>
<feature type="domain" description="Integral membrane bound transporter" evidence="6">
    <location>
        <begin position="434"/>
        <end position="554"/>
    </location>
</feature>
<dbReference type="GO" id="GO:0016020">
    <property type="term" value="C:membrane"/>
    <property type="evidence" value="ECO:0007669"/>
    <property type="project" value="UniProtKB-SubCell"/>
</dbReference>
<gene>
    <name evidence="7" type="ORF">FOL47_010455</name>
</gene>
<evidence type="ECO:0000256" key="2">
    <source>
        <dbReference type="ARBA" id="ARBA00022692"/>
    </source>
</evidence>
<feature type="transmembrane region" description="Helical" evidence="5">
    <location>
        <begin position="482"/>
        <end position="500"/>
    </location>
</feature>